<evidence type="ECO:0000313" key="2">
    <source>
        <dbReference type="EMBL" id="SFJ41322.1"/>
    </source>
</evidence>
<organism evidence="2 3">
    <name type="scientific">Amycolatopsis sacchari</name>
    <dbReference type="NCBI Taxonomy" id="115433"/>
    <lineage>
        <taxon>Bacteria</taxon>
        <taxon>Bacillati</taxon>
        <taxon>Actinomycetota</taxon>
        <taxon>Actinomycetes</taxon>
        <taxon>Pseudonocardiales</taxon>
        <taxon>Pseudonocardiaceae</taxon>
        <taxon>Amycolatopsis</taxon>
    </lineage>
</organism>
<dbReference type="RefSeq" id="WP_091505860.1">
    <property type="nucleotide sequence ID" value="NZ_FORP01000005.1"/>
</dbReference>
<dbReference type="Gene3D" id="1.10.10.10">
    <property type="entry name" value="Winged helix-like DNA-binding domain superfamily/Winged helix DNA-binding domain"/>
    <property type="match status" value="1"/>
</dbReference>
<gene>
    <name evidence="2" type="ORF">SAMN05421835_105141</name>
</gene>
<name>A0A1I3R6D9_9PSEU</name>
<accession>A0A1I3R6D9</accession>
<sequence>MTKKLLTIDDLADYLGVPKGTLYQWRTKGYGPAGIRVGKYVRYRPDDVDAWLDGQEAA</sequence>
<dbReference type="InterPro" id="IPR041657">
    <property type="entry name" value="HTH_17"/>
</dbReference>
<reference evidence="2 3" key="1">
    <citation type="submission" date="2016-10" db="EMBL/GenBank/DDBJ databases">
        <authorList>
            <person name="de Groot N.N."/>
        </authorList>
    </citation>
    <scope>NUCLEOTIDE SEQUENCE [LARGE SCALE GENOMIC DNA]</scope>
    <source>
        <strain evidence="2 3">DSM 44468</strain>
    </source>
</reference>
<dbReference type="OrthoDB" id="5524782at2"/>
<dbReference type="GO" id="GO:0003677">
    <property type="term" value="F:DNA binding"/>
    <property type="evidence" value="ECO:0007669"/>
    <property type="project" value="InterPro"/>
</dbReference>
<dbReference type="AlphaFoldDB" id="A0A1I3R6D9"/>
<dbReference type="EMBL" id="FORP01000005">
    <property type="protein sequence ID" value="SFJ41322.1"/>
    <property type="molecule type" value="Genomic_DNA"/>
</dbReference>
<feature type="domain" description="Helix-turn-helix" evidence="1">
    <location>
        <begin position="5"/>
        <end position="55"/>
    </location>
</feature>
<dbReference type="NCBIfam" id="TIGR01764">
    <property type="entry name" value="excise"/>
    <property type="match status" value="1"/>
</dbReference>
<evidence type="ECO:0000259" key="1">
    <source>
        <dbReference type="Pfam" id="PF12728"/>
    </source>
</evidence>
<dbReference type="Proteomes" id="UP000199025">
    <property type="component" value="Unassembled WGS sequence"/>
</dbReference>
<evidence type="ECO:0000313" key="3">
    <source>
        <dbReference type="Proteomes" id="UP000199025"/>
    </source>
</evidence>
<dbReference type="Pfam" id="PF12728">
    <property type="entry name" value="HTH_17"/>
    <property type="match status" value="1"/>
</dbReference>
<protein>
    <submittedName>
        <fullName evidence="2">DNA binding domain-containing protein, excisionase family</fullName>
    </submittedName>
</protein>
<dbReference type="InterPro" id="IPR036388">
    <property type="entry name" value="WH-like_DNA-bd_sf"/>
</dbReference>
<proteinExistence type="predicted"/>
<dbReference type="InterPro" id="IPR009061">
    <property type="entry name" value="DNA-bd_dom_put_sf"/>
</dbReference>
<dbReference type="InterPro" id="IPR010093">
    <property type="entry name" value="SinI_DNA-bd"/>
</dbReference>
<dbReference type="SUPFAM" id="SSF46955">
    <property type="entry name" value="Putative DNA-binding domain"/>
    <property type="match status" value="1"/>
</dbReference>
<keyword evidence="3" id="KW-1185">Reference proteome</keyword>
<dbReference type="STRING" id="115433.SAMN05421835_105141"/>